<dbReference type="RefSeq" id="WP_089279749.1">
    <property type="nucleotide sequence ID" value="NZ_FZON01000055.1"/>
</dbReference>
<accession>A0A239JPM1</accession>
<keyword evidence="1 2" id="KW-0732">Signal</keyword>
<feature type="chain" id="PRO_5012692497" evidence="2">
    <location>
        <begin position="21"/>
        <end position="343"/>
    </location>
</feature>
<dbReference type="Proteomes" id="UP000198440">
    <property type="component" value="Unassembled WGS sequence"/>
</dbReference>
<dbReference type="AlphaFoldDB" id="A0A239JPM1"/>
<feature type="signal peptide" evidence="2">
    <location>
        <begin position="1"/>
        <end position="20"/>
    </location>
</feature>
<dbReference type="Gene3D" id="3.40.190.10">
    <property type="entry name" value="Periplasmic binding protein-like II"/>
    <property type="match status" value="2"/>
</dbReference>
<gene>
    <name evidence="3" type="ORF">SAMN04488078_105523</name>
</gene>
<evidence type="ECO:0000256" key="2">
    <source>
        <dbReference type="SAM" id="SignalP"/>
    </source>
</evidence>
<dbReference type="Pfam" id="PF01547">
    <property type="entry name" value="SBP_bac_1"/>
    <property type="match status" value="1"/>
</dbReference>
<dbReference type="PANTHER" id="PTHR30006">
    <property type="entry name" value="THIAMINE-BINDING PERIPLASMIC PROTEIN-RELATED"/>
    <property type="match status" value="1"/>
</dbReference>
<name>A0A239JPM1_9RHOB</name>
<organism evidence="3 4">
    <name type="scientific">Antarctobacter heliothermus</name>
    <dbReference type="NCBI Taxonomy" id="74033"/>
    <lineage>
        <taxon>Bacteria</taxon>
        <taxon>Pseudomonadati</taxon>
        <taxon>Pseudomonadota</taxon>
        <taxon>Alphaproteobacteria</taxon>
        <taxon>Rhodobacterales</taxon>
        <taxon>Roseobacteraceae</taxon>
        <taxon>Antarctobacter</taxon>
    </lineage>
</organism>
<sequence length="343" mass="37814">MRLAFLAALIWSCLSLPIRAFEVEDRVLYPASPAISELRILSTTDRAAFEPIILAFQAAHPGIAVDYTIASTTELMTALHDEGAVFDLAISSAMDLQTKLANDGFALTYSAANTGALPDWANWRKQVFAFTQEPAVLVVSDRFFASGTAPRTRDDLIDLLRADPDRFQGRVGTYDIRNSGFGYLMATQDSRNSQAFWRLMEVMGRLEAKLYCCSGDMIRDVSSGELALAYNVLGTYAAAQQALGVGIQIVVLEDYANVMMRTALIPVTARNVPDAQKMIDFLNALGTRPDLVAASGLAAIDQTALRENTALRPIRFGPGLLVFLDQLRRKNFLRNWQNSLFQE</sequence>
<reference evidence="3 4" key="1">
    <citation type="submission" date="2017-06" db="EMBL/GenBank/DDBJ databases">
        <authorList>
            <person name="Kim H.J."/>
            <person name="Triplett B.A."/>
        </authorList>
    </citation>
    <scope>NUCLEOTIDE SEQUENCE [LARGE SCALE GENOMIC DNA]</scope>
    <source>
        <strain evidence="3 4">DSM 11445</strain>
    </source>
</reference>
<dbReference type="GO" id="GO:0030288">
    <property type="term" value="C:outer membrane-bounded periplasmic space"/>
    <property type="evidence" value="ECO:0007669"/>
    <property type="project" value="TreeGrafter"/>
</dbReference>
<protein>
    <submittedName>
        <fullName evidence="3">Iron(III) transport system substrate-binding protein</fullName>
    </submittedName>
</protein>
<proteinExistence type="predicted"/>
<dbReference type="SUPFAM" id="SSF53850">
    <property type="entry name" value="Periplasmic binding protein-like II"/>
    <property type="match status" value="1"/>
</dbReference>
<evidence type="ECO:0000256" key="1">
    <source>
        <dbReference type="ARBA" id="ARBA00022729"/>
    </source>
</evidence>
<dbReference type="OrthoDB" id="8673316at2"/>
<dbReference type="PANTHER" id="PTHR30006:SF25">
    <property type="entry name" value="PHOSPHOGLYCERATE TRANSPORT REGULATORY PROTEIN PGTC"/>
    <property type="match status" value="1"/>
</dbReference>
<evidence type="ECO:0000313" key="4">
    <source>
        <dbReference type="Proteomes" id="UP000198440"/>
    </source>
</evidence>
<dbReference type="InterPro" id="IPR006059">
    <property type="entry name" value="SBP"/>
</dbReference>
<evidence type="ECO:0000313" key="3">
    <source>
        <dbReference type="EMBL" id="SNT07966.1"/>
    </source>
</evidence>
<dbReference type="EMBL" id="FZON01000055">
    <property type="protein sequence ID" value="SNT07966.1"/>
    <property type="molecule type" value="Genomic_DNA"/>
</dbReference>